<dbReference type="STRING" id="1619013.UT41_C0001G0485"/>
<dbReference type="Proteomes" id="UP000034665">
    <property type="component" value="Unassembled WGS sequence"/>
</dbReference>
<dbReference type="EMBL" id="LBWR01000001">
    <property type="protein sequence ID" value="KKR12941.1"/>
    <property type="molecule type" value="Genomic_DNA"/>
</dbReference>
<sequence>MLLNLITLGRKIHLDKAHYCAAKIHPVVNFRLALLRLKANSRKSTTGFTTGFLTNTGEGVYCRQ</sequence>
<accession>A0A0G0NJC0</accession>
<organism evidence="1 2">
    <name type="scientific">Candidatus Wolfebacteria bacterium GW2011_GWC2_39_22</name>
    <dbReference type="NCBI Taxonomy" id="1619013"/>
    <lineage>
        <taxon>Bacteria</taxon>
        <taxon>Candidatus Wolfeibacteriota</taxon>
    </lineage>
</organism>
<gene>
    <name evidence="1" type="ORF">UT41_C0001G0485</name>
</gene>
<reference evidence="1 2" key="1">
    <citation type="journal article" date="2015" name="Nature">
        <title>rRNA introns, odd ribosomes, and small enigmatic genomes across a large radiation of phyla.</title>
        <authorList>
            <person name="Brown C.T."/>
            <person name="Hug L.A."/>
            <person name="Thomas B.C."/>
            <person name="Sharon I."/>
            <person name="Castelle C.J."/>
            <person name="Singh A."/>
            <person name="Wilkins M.J."/>
            <person name="Williams K.H."/>
            <person name="Banfield J.F."/>
        </authorList>
    </citation>
    <scope>NUCLEOTIDE SEQUENCE [LARGE SCALE GENOMIC DNA]</scope>
</reference>
<protein>
    <submittedName>
        <fullName evidence="1">Uncharacterized protein</fullName>
    </submittedName>
</protein>
<proteinExistence type="predicted"/>
<evidence type="ECO:0000313" key="2">
    <source>
        <dbReference type="Proteomes" id="UP000034665"/>
    </source>
</evidence>
<comment type="caution">
    <text evidence="1">The sequence shown here is derived from an EMBL/GenBank/DDBJ whole genome shotgun (WGS) entry which is preliminary data.</text>
</comment>
<evidence type="ECO:0000313" key="1">
    <source>
        <dbReference type="EMBL" id="KKR12941.1"/>
    </source>
</evidence>
<name>A0A0G0NJC0_9BACT</name>
<dbReference type="AlphaFoldDB" id="A0A0G0NJC0"/>